<sequence>MRFVEEEVGRRGFHEVRLTTAVVIRRNIDLYQRLGYAITGREPTATVDRVWITKRVNAASET</sequence>
<comment type="caution">
    <text evidence="2">The sequence shown here is derived from an EMBL/GenBank/DDBJ whole genome shotgun (WGS) entry which is preliminary data.</text>
</comment>
<feature type="domain" description="N-acetyltransferase" evidence="1">
    <location>
        <begin position="1"/>
        <end position="57"/>
    </location>
</feature>
<evidence type="ECO:0000259" key="1">
    <source>
        <dbReference type="PROSITE" id="PS51186"/>
    </source>
</evidence>
<dbReference type="EMBL" id="JAETWB010000039">
    <property type="protein sequence ID" value="MBL6081877.1"/>
    <property type="molecule type" value="Genomic_DNA"/>
</dbReference>
<accession>A0ABS1UDX4</accession>
<dbReference type="InterPro" id="IPR000182">
    <property type="entry name" value="GNAT_dom"/>
</dbReference>
<gene>
    <name evidence="2" type="ORF">JMJ56_28230</name>
</gene>
<dbReference type="PROSITE" id="PS51186">
    <property type="entry name" value="GNAT"/>
    <property type="match status" value="1"/>
</dbReference>
<dbReference type="Gene3D" id="3.40.630.30">
    <property type="match status" value="1"/>
</dbReference>
<evidence type="ECO:0000313" key="3">
    <source>
        <dbReference type="Proteomes" id="UP000660885"/>
    </source>
</evidence>
<dbReference type="Proteomes" id="UP000660885">
    <property type="component" value="Unassembled WGS sequence"/>
</dbReference>
<name>A0ABS1UDX4_9PROT</name>
<reference evidence="2 3" key="1">
    <citation type="submission" date="2021-01" db="EMBL/GenBank/DDBJ databases">
        <title>Belnapia mucosa sp. nov. and Belnapia arida sp. nov., isolated from the Tabernas Desert (Almeria, Spain).</title>
        <authorList>
            <person name="Molina-Menor E."/>
            <person name="Vidal-Verdu A."/>
            <person name="Calonge A."/>
            <person name="Satari L."/>
            <person name="Pereto J."/>
            <person name="Porcar M."/>
        </authorList>
    </citation>
    <scope>NUCLEOTIDE SEQUENCE [LARGE SCALE GENOMIC DNA]</scope>
    <source>
        <strain evidence="2 3">T18</strain>
    </source>
</reference>
<protein>
    <recommendedName>
        <fullName evidence="1">N-acetyltransferase domain-containing protein</fullName>
    </recommendedName>
</protein>
<proteinExistence type="predicted"/>
<organism evidence="2 3">
    <name type="scientific">Belnapia arida</name>
    <dbReference type="NCBI Taxonomy" id="2804533"/>
    <lineage>
        <taxon>Bacteria</taxon>
        <taxon>Pseudomonadati</taxon>
        <taxon>Pseudomonadota</taxon>
        <taxon>Alphaproteobacteria</taxon>
        <taxon>Acetobacterales</taxon>
        <taxon>Roseomonadaceae</taxon>
        <taxon>Belnapia</taxon>
    </lineage>
</organism>
<keyword evidence="3" id="KW-1185">Reference proteome</keyword>
<dbReference type="SUPFAM" id="SSF55729">
    <property type="entry name" value="Acyl-CoA N-acyltransferases (Nat)"/>
    <property type="match status" value="1"/>
</dbReference>
<dbReference type="InterPro" id="IPR016181">
    <property type="entry name" value="Acyl_CoA_acyltransferase"/>
</dbReference>
<evidence type="ECO:0000313" key="2">
    <source>
        <dbReference type="EMBL" id="MBL6081877.1"/>
    </source>
</evidence>